<gene>
    <name evidence="2" type="ORF">SAMN05421548_1443</name>
</gene>
<dbReference type="STRING" id="416944.SAMN05421548_1443"/>
<dbReference type="Proteomes" id="UP000198908">
    <property type="component" value="Unassembled WGS sequence"/>
</dbReference>
<evidence type="ECO:0000256" key="1">
    <source>
        <dbReference type="SAM" id="MobiDB-lite"/>
    </source>
</evidence>
<evidence type="ECO:0000313" key="2">
    <source>
        <dbReference type="EMBL" id="SDE36312.1"/>
    </source>
</evidence>
<evidence type="ECO:0000313" key="3">
    <source>
        <dbReference type="Proteomes" id="UP000198908"/>
    </source>
</evidence>
<accession>A0A1G7CAA7</accession>
<sequence>MATNADSPQTGARIVGKGSETAAGPGPSIVAASKLEG</sequence>
<keyword evidence="3" id="KW-1185">Reference proteome</keyword>
<name>A0A1G7CAA7_9BURK</name>
<protein>
    <submittedName>
        <fullName evidence="2">Uncharacterized protein</fullName>
    </submittedName>
</protein>
<feature type="compositionally biased region" description="Polar residues" evidence="1">
    <location>
        <begin position="1"/>
        <end position="10"/>
    </location>
</feature>
<dbReference type="EMBL" id="FMYQ01000044">
    <property type="protein sequence ID" value="SDE36312.1"/>
    <property type="molecule type" value="Genomic_DNA"/>
</dbReference>
<dbReference type="AlphaFoldDB" id="A0A1G7CAA7"/>
<proteinExistence type="predicted"/>
<reference evidence="3" key="1">
    <citation type="submission" date="2016-09" db="EMBL/GenBank/DDBJ databases">
        <authorList>
            <person name="Varghese N."/>
            <person name="Submissions S."/>
        </authorList>
    </citation>
    <scope>NUCLEOTIDE SEQUENCE [LARGE SCALE GENOMIC DNA]</scope>
    <source>
        <strain evidence="3">TNe-862</strain>
    </source>
</reference>
<feature type="region of interest" description="Disordered" evidence="1">
    <location>
        <begin position="1"/>
        <end position="37"/>
    </location>
</feature>
<organism evidence="2 3">
    <name type="scientific">Paraburkholderia lycopersici</name>
    <dbReference type="NCBI Taxonomy" id="416944"/>
    <lineage>
        <taxon>Bacteria</taxon>
        <taxon>Pseudomonadati</taxon>
        <taxon>Pseudomonadota</taxon>
        <taxon>Betaproteobacteria</taxon>
        <taxon>Burkholderiales</taxon>
        <taxon>Burkholderiaceae</taxon>
        <taxon>Paraburkholderia</taxon>
    </lineage>
</organism>